<evidence type="ECO:0000256" key="5">
    <source>
        <dbReference type="ARBA" id="ARBA00022806"/>
    </source>
</evidence>
<dbReference type="InterPro" id="IPR014001">
    <property type="entry name" value="Helicase_ATP-bd"/>
</dbReference>
<dbReference type="GO" id="GO:0005524">
    <property type="term" value="F:ATP binding"/>
    <property type="evidence" value="ECO:0007669"/>
    <property type="project" value="UniProtKB-KW"/>
</dbReference>
<gene>
    <name evidence="12" type="ORF">RFH988_LOCUS15914</name>
    <name evidence="11" type="ORF">SEV965_LOCUS11228</name>
</gene>
<accession>A0A814HGE3</accession>
<sequence length="808" mass="95675">METQRFDRTIYKTNRFTHPTLEEKFLNELWNKNSKQVIKEQIQRDQRIKLQQDREEAARIERILKQQLYNGDLIDAYQQEQNIEFELVLETNPETNDVVIEVALLLVIHMKPHQIDGVKFLWNQIFESTSQIASSIDNYTKIDQGGSGAILAHCMGLGKTLTTIVLVHTLLRYSNLTHVRRVLILCPINTTINWRNEFDDWLKDLEATINVYLFTNDDIRTENREDFLRTWYENGGVLLMGYEMYRQLTFTIDDKPDDQVRNIFKIDKKPPSLIEQINIDTYRKYLRNPGPDLIICDEGHIIKNPRSAIASTLSKVRTRRRIVLTGTPMQNNLKEYFSMVNFCKPNFLGTEREFSHLFRKPIEAGQHRDSSPYQVKTMRNRISDLNKLLKNIIHRRGFDVLRSYLPPKFEYAVKIKCRPMQRTLYETYINYHRMNSFNDNLKLAKLFSDYQYLMKIWTHPWLLQPYFTEYYNKNSKENQTQFENIFQDDFDDEYNKINEISSTQNILSLPLTNIVNQDSQENLSNAMKQQWWFNIFDPTNTKFDFELSGKIVILKGILDECESIGDKLLVFSRSLIVLDYLEQCLDYWSEQSLSSKWEKDIDYFRIDGQVSIKHRAANIKLFNDTNNTRSRLFLISTTAGGLGINLFSANRVIILDTSWNPAHDLQAMFRSYRLGQTKPVYIYRLMVKGTMEEKIYKRQITKQAMFHRVIDAEQLARHFTYDELAQLYEYDFDIGNDPMDKHDANPIQDKVLQYLINKHSDTIVSYCEHDSFLTHHDEEILTAEEQNQTNDQIKTHQHEFEGDDIIWI</sequence>
<dbReference type="Proteomes" id="UP000663889">
    <property type="component" value="Unassembled WGS sequence"/>
</dbReference>
<evidence type="ECO:0000259" key="10">
    <source>
        <dbReference type="PROSITE" id="PS51194"/>
    </source>
</evidence>
<keyword evidence="8" id="KW-0539">Nucleus</keyword>
<evidence type="ECO:0000256" key="7">
    <source>
        <dbReference type="ARBA" id="ARBA00023125"/>
    </source>
</evidence>
<dbReference type="OrthoDB" id="2020972at2759"/>
<dbReference type="GO" id="GO:0003677">
    <property type="term" value="F:DNA binding"/>
    <property type="evidence" value="ECO:0007669"/>
    <property type="project" value="UniProtKB-KW"/>
</dbReference>
<dbReference type="Pfam" id="PF00176">
    <property type="entry name" value="SNF2-rel_dom"/>
    <property type="match status" value="1"/>
</dbReference>
<comment type="subcellular location">
    <subcellularLocation>
        <location evidence="1">Nucleus</location>
    </subcellularLocation>
</comment>
<dbReference type="GO" id="GO:0016887">
    <property type="term" value="F:ATP hydrolysis activity"/>
    <property type="evidence" value="ECO:0007669"/>
    <property type="project" value="InterPro"/>
</dbReference>
<evidence type="ECO:0000256" key="1">
    <source>
        <dbReference type="ARBA" id="ARBA00004123"/>
    </source>
</evidence>
<dbReference type="CDD" id="cd18007">
    <property type="entry name" value="DEXHc_ATRX-like"/>
    <property type="match status" value="1"/>
</dbReference>
<proteinExistence type="inferred from homology"/>
<comment type="similarity">
    <text evidence="2">Belongs to the SNF2/RAD54 helicase family.</text>
</comment>
<dbReference type="PANTHER" id="PTHR45797">
    <property type="entry name" value="RAD54-LIKE"/>
    <property type="match status" value="1"/>
</dbReference>
<dbReference type="Pfam" id="PF00271">
    <property type="entry name" value="Helicase_C"/>
    <property type="match status" value="1"/>
</dbReference>
<reference evidence="11" key="1">
    <citation type="submission" date="2021-02" db="EMBL/GenBank/DDBJ databases">
        <authorList>
            <person name="Nowell W R."/>
        </authorList>
    </citation>
    <scope>NUCLEOTIDE SEQUENCE</scope>
</reference>
<evidence type="ECO:0000256" key="8">
    <source>
        <dbReference type="ARBA" id="ARBA00023242"/>
    </source>
</evidence>
<comment type="caution">
    <text evidence="11">The sequence shown here is derived from an EMBL/GenBank/DDBJ whole genome shotgun (WGS) entry which is preliminary data.</text>
</comment>
<keyword evidence="4" id="KW-0378">Hydrolase</keyword>
<evidence type="ECO:0000256" key="2">
    <source>
        <dbReference type="ARBA" id="ARBA00007025"/>
    </source>
</evidence>
<protein>
    <submittedName>
        <fullName evidence="11">Uncharacterized protein</fullName>
    </submittedName>
</protein>
<dbReference type="InterPro" id="IPR044574">
    <property type="entry name" value="ARIP4-like"/>
</dbReference>
<evidence type="ECO:0000259" key="9">
    <source>
        <dbReference type="PROSITE" id="PS51192"/>
    </source>
</evidence>
<dbReference type="SUPFAM" id="SSF52540">
    <property type="entry name" value="P-loop containing nucleoside triphosphate hydrolases"/>
    <property type="match status" value="2"/>
</dbReference>
<evidence type="ECO:0000256" key="3">
    <source>
        <dbReference type="ARBA" id="ARBA00022741"/>
    </source>
</evidence>
<dbReference type="EMBL" id="CAJNOU010000479">
    <property type="protein sequence ID" value="CAF1009714.1"/>
    <property type="molecule type" value="Genomic_DNA"/>
</dbReference>
<name>A0A814HGE3_9BILA</name>
<evidence type="ECO:0000313" key="12">
    <source>
        <dbReference type="EMBL" id="CAF1034914.1"/>
    </source>
</evidence>
<keyword evidence="3" id="KW-0547">Nucleotide-binding</keyword>
<feature type="domain" description="Helicase C-terminal" evidence="10">
    <location>
        <begin position="553"/>
        <end position="723"/>
    </location>
</feature>
<evidence type="ECO:0000256" key="6">
    <source>
        <dbReference type="ARBA" id="ARBA00022840"/>
    </source>
</evidence>
<keyword evidence="7" id="KW-0238">DNA-binding</keyword>
<dbReference type="CDD" id="cd18793">
    <property type="entry name" value="SF2_C_SNF"/>
    <property type="match status" value="1"/>
</dbReference>
<dbReference type="EMBL" id="CAJNOO010000792">
    <property type="protein sequence ID" value="CAF1034914.1"/>
    <property type="molecule type" value="Genomic_DNA"/>
</dbReference>
<evidence type="ECO:0000313" key="13">
    <source>
        <dbReference type="Proteomes" id="UP000663889"/>
    </source>
</evidence>
<evidence type="ECO:0000256" key="4">
    <source>
        <dbReference type="ARBA" id="ARBA00022801"/>
    </source>
</evidence>
<dbReference type="AlphaFoldDB" id="A0A814HGE3"/>
<feature type="domain" description="Helicase ATP-binding" evidence="9">
    <location>
        <begin position="140"/>
        <end position="346"/>
    </location>
</feature>
<keyword evidence="5" id="KW-0347">Helicase</keyword>
<dbReference type="PANTHER" id="PTHR45797:SF3">
    <property type="entry name" value="TRANSCRIPTIONAL REGULATOR ATRX HOMOLOG"/>
    <property type="match status" value="1"/>
</dbReference>
<keyword evidence="6" id="KW-0067">ATP-binding</keyword>
<dbReference type="Proteomes" id="UP000663882">
    <property type="component" value="Unassembled WGS sequence"/>
</dbReference>
<dbReference type="InterPro" id="IPR027417">
    <property type="entry name" value="P-loop_NTPase"/>
</dbReference>
<dbReference type="GO" id="GO:0005634">
    <property type="term" value="C:nucleus"/>
    <property type="evidence" value="ECO:0007669"/>
    <property type="project" value="UniProtKB-SubCell"/>
</dbReference>
<dbReference type="Gene3D" id="3.40.50.10810">
    <property type="entry name" value="Tandem AAA-ATPase domain"/>
    <property type="match status" value="1"/>
</dbReference>
<dbReference type="InterPro" id="IPR001650">
    <property type="entry name" value="Helicase_C-like"/>
</dbReference>
<dbReference type="Gene3D" id="3.40.50.300">
    <property type="entry name" value="P-loop containing nucleotide triphosphate hydrolases"/>
    <property type="match status" value="1"/>
</dbReference>
<dbReference type="SMART" id="SM00490">
    <property type="entry name" value="HELICc"/>
    <property type="match status" value="1"/>
</dbReference>
<dbReference type="SMART" id="SM00487">
    <property type="entry name" value="DEXDc"/>
    <property type="match status" value="1"/>
</dbReference>
<evidence type="ECO:0000313" key="11">
    <source>
        <dbReference type="EMBL" id="CAF1009714.1"/>
    </source>
</evidence>
<dbReference type="InterPro" id="IPR038718">
    <property type="entry name" value="SNF2-like_sf"/>
</dbReference>
<dbReference type="PROSITE" id="PS51192">
    <property type="entry name" value="HELICASE_ATP_BIND_1"/>
    <property type="match status" value="1"/>
</dbReference>
<organism evidence="11 13">
    <name type="scientific">Rotaria sordida</name>
    <dbReference type="NCBI Taxonomy" id="392033"/>
    <lineage>
        <taxon>Eukaryota</taxon>
        <taxon>Metazoa</taxon>
        <taxon>Spiralia</taxon>
        <taxon>Gnathifera</taxon>
        <taxon>Rotifera</taxon>
        <taxon>Eurotatoria</taxon>
        <taxon>Bdelloidea</taxon>
        <taxon>Philodinida</taxon>
        <taxon>Philodinidae</taxon>
        <taxon>Rotaria</taxon>
    </lineage>
</organism>
<dbReference type="InterPro" id="IPR049730">
    <property type="entry name" value="SNF2/RAD54-like_C"/>
</dbReference>
<dbReference type="GO" id="GO:0004386">
    <property type="term" value="F:helicase activity"/>
    <property type="evidence" value="ECO:0007669"/>
    <property type="project" value="UniProtKB-KW"/>
</dbReference>
<dbReference type="InterPro" id="IPR000330">
    <property type="entry name" value="SNF2_N"/>
</dbReference>
<dbReference type="PROSITE" id="PS51194">
    <property type="entry name" value="HELICASE_CTER"/>
    <property type="match status" value="1"/>
</dbReference>